<dbReference type="PANTHER" id="PTHR32251:SF17">
    <property type="entry name" value="STEROID 5-ALPHA REDUCTASE C-TERMINAL DOMAIN-CONTAINING PROTEIN"/>
    <property type="match status" value="1"/>
</dbReference>
<dbReference type="PANTHER" id="PTHR32251">
    <property type="entry name" value="3-OXO-5-ALPHA-STEROID 4-DEHYDROGENASE"/>
    <property type="match status" value="1"/>
</dbReference>
<keyword evidence="1" id="KW-0472">Membrane</keyword>
<dbReference type="EMBL" id="ML210974">
    <property type="protein sequence ID" value="TFK94005.1"/>
    <property type="molecule type" value="Genomic_DNA"/>
</dbReference>
<keyword evidence="1" id="KW-1133">Transmembrane helix</keyword>
<dbReference type="AlphaFoldDB" id="A0A5C3PVZ1"/>
<keyword evidence="1" id="KW-0812">Transmembrane</keyword>
<proteinExistence type="predicted"/>
<reference evidence="2 3" key="1">
    <citation type="journal article" date="2019" name="Nat. Ecol. Evol.">
        <title>Megaphylogeny resolves global patterns of mushroom evolution.</title>
        <authorList>
            <person name="Varga T."/>
            <person name="Krizsan K."/>
            <person name="Foldi C."/>
            <person name="Dima B."/>
            <person name="Sanchez-Garcia M."/>
            <person name="Sanchez-Ramirez S."/>
            <person name="Szollosi G.J."/>
            <person name="Szarkandi J.G."/>
            <person name="Papp V."/>
            <person name="Albert L."/>
            <person name="Andreopoulos W."/>
            <person name="Angelini C."/>
            <person name="Antonin V."/>
            <person name="Barry K.W."/>
            <person name="Bougher N.L."/>
            <person name="Buchanan P."/>
            <person name="Buyck B."/>
            <person name="Bense V."/>
            <person name="Catcheside P."/>
            <person name="Chovatia M."/>
            <person name="Cooper J."/>
            <person name="Damon W."/>
            <person name="Desjardin D."/>
            <person name="Finy P."/>
            <person name="Geml J."/>
            <person name="Haridas S."/>
            <person name="Hughes K."/>
            <person name="Justo A."/>
            <person name="Karasinski D."/>
            <person name="Kautmanova I."/>
            <person name="Kiss B."/>
            <person name="Kocsube S."/>
            <person name="Kotiranta H."/>
            <person name="LaButti K.M."/>
            <person name="Lechner B.E."/>
            <person name="Liimatainen K."/>
            <person name="Lipzen A."/>
            <person name="Lukacs Z."/>
            <person name="Mihaltcheva S."/>
            <person name="Morgado L.N."/>
            <person name="Niskanen T."/>
            <person name="Noordeloos M.E."/>
            <person name="Ohm R.A."/>
            <person name="Ortiz-Santana B."/>
            <person name="Ovrebo C."/>
            <person name="Racz N."/>
            <person name="Riley R."/>
            <person name="Savchenko A."/>
            <person name="Shiryaev A."/>
            <person name="Soop K."/>
            <person name="Spirin V."/>
            <person name="Szebenyi C."/>
            <person name="Tomsovsky M."/>
            <person name="Tulloss R.E."/>
            <person name="Uehling J."/>
            <person name="Grigoriev I.V."/>
            <person name="Vagvolgyi C."/>
            <person name="Papp T."/>
            <person name="Martin F.M."/>
            <person name="Miettinen O."/>
            <person name="Hibbett D.S."/>
            <person name="Nagy L.G."/>
        </authorList>
    </citation>
    <scope>NUCLEOTIDE SEQUENCE [LARGE SCALE GENOMIC DNA]</scope>
    <source>
        <strain evidence="2 3">HHB13444</strain>
    </source>
</reference>
<feature type="transmembrane region" description="Helical" evidence="1">
    <location>
        <begin position="79"/>
        <end position="98"/>
    </location>
</feature>
<keyword evidence="3" id="KW-1185">Reference proteome</keyword>
<evidence type="ECO:0000313" key="2">
    <source>
        <dbReference type="EMBL" id="TFK94005.1"/>
    </source>
</evidence>
<name>A0A5C3PVZ1_9APHY</name>
<sequence>MPLFSRMLPSIVSAYGLQSVLALVFVPQANEMFYDLGGSAGFISTTLVSLYYPHLKAKFWDRIPTATVPSLFHLAPRQILLNAAILAWSARLGTFLFSRAMRAGGDSRFDEVKHQPAKFTAFWMAQATWVLVVGLPVYMVNTLAPVHHPRLGPLDYFAVALWAGSWAFELVADQQKSTWRHAKNNKEHDEKFITKGLWGISRHPNYVGEVGLWTGIWLLSCRSLQSPFFPRGAWLVAGASPLLTWFLLTRVSGVPPLEAAGDKKYGDDPKWQEYKRTVPAFWPWIGAKDGARGPE</sequence>
<dbReference type="GO" id="GO:0016020">
    <property type="term" value="C:membrane"/>
    <property type="evidence" value="ECO:0007669"/>
    <property type="project" value="TreeGrafter"/>
</dbReference>
<feature type="transmembrane region" description="Helical" evidence="1">
    <location>
        <begin position="119"/>
        <end position="139"/>
    </location>
</feature>
<accession>A0A5C3PVZ1</accession>
<evidence type="ECO:0000313" key="3">
    <source>
        <dbReference type="Proteomes" id="UP000308197"/>
    </source>
</evidence>
<dbReference type="Proteomes" id="UP000308197">
    <property type="component" value="Unassembled WGS sequence"/>
</dbReference>
<organism evidence="2 3">
    <name type="scientific">Polyporus arcularius HHB13444</name>
    <dbReference type="NCBI Taxonomy" id="1314778"/>
    <lineage>
        <taxon>Eukaryota</taxon>
        <taxon>Fungi</taxon>
        <taxon>Dikarya</taxon>
        <taxon>Basidiomycota</taxon>
        <taxon>Agaricomycotina</taxon>
        <taxon>Agaricomycetes</taxon>
        <taxon>Polyporales</taxon>
        <taxon>Polyporaceae</taxon>
        <taxon>Polyporus</taxon>
    </lineage>
</organism>
<evidence type="ECO:0000256" key="1">
    <source>
        <dbReference type="SAM" id="Phobius"/>
    </source>
</evidence>
<protein>
    <submittedName>
        <fullName evidence="2">DUF1295-domain-containing protein</fullName>
    </submittedName>
</protein>
<gene>
    <name evidence="2" type="ORF">K466DRAFT_477477</name>
</gene>
<dbReference type="Gene3D" id="1.20.120.1630">
    <property type="match status" value="1"/>
</dbReference>
<dbReference type="Pfam" id="PF06966">
    <property type="entry name" value="DUF1295"/>
    <property type="match status" value="1"/>
</dbReference>
<dbReference type="InParanoid" id="A0A5C3PVZ1"/>
<dbReference type="InterPro" id="IPR010721">
    <property type="entry name" value="UstE-like"/>
</dbReference>
<feature type="transmembrane region" description="Helical" evidence="1">
    <location>
        <begin position="33"/>
        <end position="52"/>
    </location>
</feature>
<feature type="transmembrane region" description="Helical" evidence="1">
    <location>
        <begin position="6"/>
        <end position="26"/>
    </location>
</feature>